<dbReference type="OrthoDB" id="8450901at2"/>
<evidence type="ECO:0000313" key="1">
    <source>
        <dbReference type="EMBL" id="MUP03493.1"/>
    </source>
</evidence>
<reference evidence="1 3" key="1">
    <citation type="submission" date="2019-11" db="EMBL/GenBank/DDBJ databases">
        <title>Whole-genome sequencing of Allorhizobium vitis.</title>
        <authorList>
            <person name="Gan H.M."/>
            <person name="Savka M.A."/>
        </authorList>
    </citation>
    <scope>NUCLEOTIDE SEQUENCE [LARGE SCALE GENOMIC DNA]</scope>
    <source>
        <strain evidence="1 3">AB4</strain>
    </source>
</reference>
<evidence type="ECO:0000313" key="3">
    <source>
        <dbReference type="Proteomes" id="UP000175993"/>
    </source>
</evidence>
<organism evidence="2 4">
    <name type="scientific">Agrobacterium vitis</name>
    <name type="common">Rhizobium vitis</name>
    <dbReference type="NCBI Taxonomy" id="373"/>
    <lineage>
        <taxon>Bacteria</taxon>
        <taxon>Pseudomonadati</taxon>
        <taxon>Pseudomonadota</taxon>
        <taxon>Alphaproteobacteria</taxon>
        <taxon>Hyphomicrobiales</taxon>
        <taxon>Rhizobiaceae</taxon>
        <taxon>Rhizobium/Agrobacterium group</taxon>
        <taxon>Agrobacterium</taxon>
    </lineage>
</organism>
<dbReference type="EMBL" id="MBEV02000001">
    <property type="protein sequence ID" value="MUP03493.1"/>
    <property type="molecule type" value="Genomic_DNA"/>
</dbReference>
<protein>
    <submittedName>
        <fullName evidence="2">Uncharacterized protein</fullName>
    </submittedName>
</protein>
<evidence type="ECO:0000313" key="4">
    <source>
        <dbReference type="Proteomes" id="UP000440716"/>
    </source>
</evidence>
<evidence type="ECO:0000313" key="2">
    <source>
        <dbReference type="EMBL" id="MVA56399.1"/>
    </source>
</evidence>
<dbReference type="Proteomes" id="UP000175993">
    <property type="component" value="Unassembled WGS sequence"/>
</dbReference>
<dbReference type="AlphaFoldDB" id="A0A1S2E232"/>
<gene>
    <name evidence="1" type="ORF">BBI04_001455</name>
    <name evidence="2" type="ORF">GOZ88_09770</name>
</gene>
<dbReference type="RefSeq" id="WP_070166669.1">
    <property type="nucleotide sequence ID" value="NZ_CP118259.1"/>
</dbReference>
<reference evidence="2 4" key="2">
    <citation type="submission" date="2019-12" db="EMBL/GenBank/DDBJ databases">
        <title>Whole-genome sequencing of Allorhizobium vitis.</title>
        <authorList>
            <person name="Gan H.M."/>
            <person name="Szegedi E."/>
            <person name="Burr T."/>
            <person name="Savka M.A."/>
        </authorList>
    </citation>
    <scope>NUCLEOTIDE SEQUENCE [LARGE SCALE GENOMIC DNA]</scope>
    <source>
        <strain evidence="2 4">CG415</strain>
    </source>
</reference>
<dbReference type="EMBL" id="WPHU01000003">
    <property type="protein sequence ID" value="MVA56399.1"/>
    <property type="molecule type" value="Genomic_DNA"/>
</dbReference>
<name>A0A1S2E232_AGRVI</name>
<accession>A0A1S2E232</accession>
<comment type="caution">
    <text evidence="2">The sequence shown here is derived from an EMBL/GenBank/DDBJ whole genome shotgun (WGS) entry which is preliminary data.</text>
</comment>
<proteinExistence type="predicted"/>
<sequence length="153" mass="17147">MTKRSDPHTLDLFRDYTPPEVAPVFAPEVSKGGTLDVKISRVLSEAMTLSGKTRAEIAAEMSDYLSQKVTENMLDCYASPARRDQKITLERFIALVDVTGCHELLNFVSDFAGFVAVPSRYAEVIRLWQTEERLAELERQRAALRGRVGGLLK</sequence>
<dbReference type="Proteomes" id="UP000440716">
    <property type="component" value="Unassembled WGS sequence"/>
</dbReference>